<organism evidence="2 3">
    <name type="scientific">Solanum bulbocastanum</name>
    <name type="common">Wild potato</name>
    <dbReference type="NCBI Taxonomy" id="147425"/>
    <lineage>
        <taxon>Eukaryota</taxon>
        <taxon>Viridiplantae</taxon>
        <taxon>Streptophyta</taxon>
        <taxon>Embryophyta</taxon>
        <taxon>Tracheophyta</taxon>
        <taxon>Spermatophyta</taxon>
        <taxon>Magnoliopsida</taxon>
        <taxon>eudicotyledons</taxon>
        <taxon>Gunneridae</taxon>
        <taxon>Pentapetalae</taxon>
        <taxon>asterids</taxon>
        <taxon>lamiids</taxon>
        <taxon>Solanales</taxon>
        <taxon>Solanaceae</taxon>
        <taxon>Solanoideae</taxon>
        <taxon>Solaneae</taxon>
        <taxon>Solanum</taxon>
    </lineage>
</organism>
<reference evidence="2 3" key="1">
    <citation type="submission" date="2024-02" db="EMBL/GenBank/DDBJ databases">
        <title>de novo genome assembly of Solanum bulbocastanum strain 11H21.</title>
        <authorList>
            <person name="Hosaka A.J."/>
        </authorList>
    </citation>
    <scope>NUCLEOTIDE SEQUENCE [LARGE SCALE GENOMIC DNA]</scope>
    <source>
        <tissue evidence="2">Young leaves</tissue>
    </source>
</reference>
<dbReference type="EMBL" id="JBANQN010000006">
    <property type="protein sequence ID" value="KAK6786481.1"/>
    <property type="molecule type" value="Genomic_DNA"/>
</dbReference>
<keyword evidence="3" id="KW-1185">Reference proteome</keyword>
<dbReference type="AlphaFoldDB" id="A0AAN8TJC5"/>
<accession>A0AAN8TJC5</accession>
<gene>
    <name evidence="2" type="ORF">RDI58_015006</name>
</gene>
<evidence type="ECO:0000313" key="3">
    <source>
        <dbReference type="Proteomes" id="UP001371456"/>
    </source>
</evidence>
<sequence length="65" mass="7745">MEVVLSIFRLLVCIYFICTYINGGCGLYISFVYFACDLYISFVRLYISLVIYKKGKYVQFLYFTF</sequence>
<keyword evidence="1" id="KW-1133">Transmembrane helix</keyword>
<feature type="transmembrane region" description="Helical" evidence="1">
    <location>
        <begin position="7"/>
        <end position="23"/>
    </location>
</feature>
<dbReference type="Proteomes" id="UP001371456">
    <property type="component" value="Unassembled WGS sequence"/>
</dbReference>
<evidence type="ECO:0000313" key="2">
    <source>
        <dbReference type="EMBL" id="KAK6786481.1"/>
    </source>
</evidence>
<name>A0AAN8TJC5_SOLBU</name>
<feature type="transmembrane region" description="Helical" evidence="1">
    <location>
        <begin position="29"/>
        <end position="52"/>
    </location>
</feature>
<protein>
    <submittedName>
        <fullName evidence="2">Uncharacterized protein</fullName>
    </submittedName>
</protein>
<keyword evidence="1" id="KW-0472">Membrane</keyword>
<evidence type="ECO:0000256" key="1">
    <source>
        <dbReference type="SAM" id="Phobius"/>
    </source>
</evidence>
<keyword evidence="1" id="KW-0812">Transmembrane</keyword>
<comment type="caution">
    <text evidence="2">The sequence shown here is derived from an EMBL/GenBank/DDBJ whole genome shotgun (WGS) entry which is preliminary data.</text>
</comment>
<proteinExistence type="predicted"/>